<feature type="transmembrane region" description="Helical" evidence="1">
    <location>
        <begin position="6"/>
        <end position="24"/>
    </location>
</feature>
<keyword evidence="1" id="KW-0472">Membrane</keyword>
<accession>A0ABV4YBY2</accession>
<evidence type="ECO:0008006" key="4">
    <source>
        <dbReference type="Google" id="ProtNLM"/>
    </source>
</evidence>
<evidence type="ECO:0000313" key="3">
    <source>
        <dbReference type="Proteomes" id="UP001576776"/>
    </source>
</evidence>
<keyword evidence="1" id="KW-0812">Transmembrane</keyword>
<keyword evidence="1" id="KW-1133">Transmembrane helix</keyword>
<organism evidence="2 3">
    <name type="scientific">Floridaenema fluviatile BLCC-F154</name>
    <dbReference type="NCBI Taxonomy" id="3153640"/>
    <lineage>
        <taxon>Bacteria</taxon>
        <taxon>Bacillati</taxon>
        <taxon>Cyanobacteriota</taxon>
        <taxon>Cyanophyceae</taxon>
        <taxon>Oscillatoriophycideae</taxon>
        <taxon>Aerosakkonematales</taxon>
        <taxon>Aerosakkonemataceae</taxon>
        <taxon>Floridanema</taxon>
        <taxon>Floridanema fluviatile</taxon>
    </lineage>
</organism>
<dbReference type="RefSeq" id="WP_413257831.1">
    <property type="nucleotide sequence ID" value="NZ_JBHFNS010000057.1"/>
</dbReference>
<dbReference type="Proteomes" id="UP001576776">
    <property type="component" value="Unassembled WGS sequence"/>
</dbReference>
<keyword evidence="3" id="KW-1185">Reference proteome</keyword>
<gene>
    <name evidence="2" type="ORF">ACE1B6_13870</name>
</gene>
<protein>
    <recommendedName>
        <fullName evidence="4">ATP synthase F0 subunit 8</fullName>
    </recommendedName>
</protein>
<reference evidence="2 3" key="1">
    <citation type="submission" date="2024-09" db="EMBL/GenBank/DDBJ databases">
        <title>Floridaenema gen nov. (Aerosakkonemataceae, Aerosakkonematales ord. nov., Cyanobacteria) from benthic tropical and subtropical fresh waters, with the description of four new species.</title>
        <authorList>
            <person name="Moretto J.A."/>
            <person name="Berthold D.E."/>
            <person name="Lefler F.W."/>
            <person name="Huang I.-S."/>
            <person name="Laughinghouse H. IV."/>
        </authorList>
    </citation>
    <scope>NUCLEOTIDE SEQUENCE [LARGE SCALE GENOMIC DNA]</scope>
    <source>
        <strain evidence="2 3">BLCC-F154</strain>
    </source>
</reference>
<evidence type="ECO:0000256" key="1">
    <source>
        <dbReference type="SAM" id="Phobius"/>
    </source>
</evidence>
<name>A0ABV4YBY2_9CYAN</name>
<proteinExistence type="predicted"/>
<comment type="caution">
    <text evidence="2">The sequence shown here is derived from an EMBL/GenBank/DDBJ whole genome shotgun (WGS) entry which is preliminary data.</text>
</comment>
<dbReference type="EMBL" id="JBHFNS010000057">
    <property type="protein sequence ID" value="MFB2936335.1"/>
    <property type="molecule type" value="Genomic_DNA"/>
</dbReference>
<sequence length="112" mass="13139">MIVIVVTINILIALFNFYLAWQIWKIRRSIAGATKAIVVAERNTYNVLHSAPDTIILGQKGSKTLREKYRNLEFQLEKLGRLLGILNFSQQFWRKRTRRSRPLKQMKKPLAK</sequence>
<evidence type="ECO:0000313" key="2">
    <source>
        <dbReference type="EMBL" id="MFB2936335.1"/>
    </source>
</evidence>